<name>A0ABY1HAQ0_9GAMM</name>
<sequence length="306" mass="35517">MNEIQSKSVTLKVSQIHPLGWWLGNSEEHVAEGTALGLDFTENIYVPSASGLIGKYNSVSDNWVEVEDKTDFEFYSPVGERFTIGMPDGDYPAWAIKNKPPEYDKETQTILYDVDKWVIYDIKIGLLYWDDEAREMTISDYNFILPEKHTFTPPPKKRTGFALRLINAAWQYIEDNRDRTAYAKSRDNMGNYQVTELGTLPDTHTLKEPDEFDSWIDDTWQYDIERERPVKIAAERNWRDGKLTQLLSRIDQYEKDKNYPAELRTSPIKSEADFLKLLSDRKLISDYPDSEAFPFGSRPSLSNLIK</sequence>
<accession>A0ABY1HAQ0</accession>
<reference evidence="1 2" key="1">
    <citation type="submission" date="2016-11" db="EMBL/GenBank/DDBJ databases">
        <authorList>
            <person name="Klemetsen T."/>
        </authorList>
    </citation>
    <scope>NUCLEOTIDE SEQUENCE [LARGE SCALE GENOMIC DNA]</scope>
    <source>
        <strain evidence="1">MT 2528</strain>
    </source>
</reference>
<protein>
    <submittedName>
        <fullName evidence="1">Uncharacterized protein</fullName>
    </submittedName>
</protein>
<dbReference type="EMBL" id="FPLJ01000022">
    <property type="protein sequence ID" value="SGY85026.1"/>
    <property type="molecule type" value="Genomic_DNA"/>
</dbReference>
<proteinExistence type="predicted"/>
<comment type="caution">
    <text evidence="1">The sequence shown here is derived from an EMBL/GenBank/DDBJ whole genome shotgun (WGS) entry which is preliminary data.</text>
</comment>
<evidence type="ECO:0000313" key="1">
    <source>
        <dbReference type="EMBL" id="SGY85026.1"/>
    </source>
</evidence>
<dbReference type="RefSeq" id="WP_045111257.1">
    <property type="nucleotide sequence ID" value="NZ_CAWQZC010000101.1"/>
</dbReference>
<keyword evidence="2" id="KW-1185">Reference proteome</keyword>
<gene>
    <name evidence="1" type="ORF">MT2528_0768</name>
</gene>
<dbReference type="GeneID" id="61294437"/>
<dbReference type="Proteomes" id="UP000182660">
    <property type="component" value="Unassembled WGS sequence"/>
</dbReference>
<evidence type="ECO:0000313" key="2">
    <source>
        <dbReference type="Proteomes" id="UP000182660"/>
    </source>
</evidence>
<organism evidence="1 2">
    <name type="scientific">Moritella viscosa</name>
    <dbReference type="NCBI Taxonomy" id="80854"/>
    <lineage>
        <taxon>Bacteria</taxon>
        <taxon>Pseudomonadati</taxon>
        <taxon>Pseudomonadota</taxon>
        <taxon>Gammaproteobacteria</taxon>
        <taxon>Alteromonadales</taxon>
        <taxon>Moritellaceae</taxon>
        <taxon>Moritella</taxon>
    </lineage>
</organism>